<feature type="domain" description="HTH araC/xylS-type" evidence="4">
    <location>
        <begin position="457"/>
        <end position="559"/>
    </location>
</feature>
<dbReference type="InterPro" id="IPR019734">
    <property type="entry name" value="TPR_rpt"/>
</dbReference>
<keyword evidence="3" id="KW-0472">Membrane</keyword>
<dbReference type="Proteomes" id="UP000251545">
    <property type="component" value="Unassembled WGS sequence"/>
</dbReference>
<dbReference type="Gene3D" id="1.10.10.60">
    <property type="entry name" value="Homeodomain-like"/>
    <property type="match status" value="2"/>
</dbReference>
<name>A0A362X6P6_9FLAO</name>
<evidence type="ECO:0000313" key="5">
    <source>
        <dbReference type="EMBL" id="PQV48812.1"/>
    </source>
</evidence>
<keyword evidence="2" id="KW-0802">TPR repeat</keyword>
<dbReference type="SUPFAM" id="SSF48452">
    <property type="entry name" value="TPR-like"/>
    <property type="match status" value="1"/>
</dbReference>
<proteinExistence type="predicted"/>
<evidence type="ECO:0000256" key="3">
    <source>
        <dbReference type="SAM" id="Phobius"/>
    </source>
</evidence>
<organism evidence="5 6">
    <name type="scientific">Jejuia pallidilutea</name>
    <dbReference type="NCBI Taxonomy" id="504487"/>
    <lineage>
        <taxon>Bacteria</taxon>
        <taxon>Pseudomonadati</taxon>
        <taxon>Bacteroidota</taxon>
        <taxon>Flavobacteriia</taxon>
        <taxon>Flavobacteriales</taxon>
        <taxon>Flavobacteriaceae</taxon>
        <taxon>Jejuia</taxon>
    </lineage>
</organism>
<dbReference type="InterPro" id="IPR018060">
    <property type="entry name" value="HTH_AraC"/>
</dbReference>
<evidence type="ECO:0000256" key="2">
    <source>
        <dbReference type="PROSITE-ProRule" id="PRU00339"/>
    </source>
</evidence>
<accession>A0A362X6P6</accession>
<protein>
    <submittedName>
        <fullName evidence="5">AraC-like DNA-binding protein</fullName>
    </submittedName>
</protein>
<dbReference type="GO" id="GO:0003700">
    <property type="term" value="F:DNA-binding transcription factor activity"/>
    <property type="evidence" value="ECO:0007669"/>
    <property type="project" value="InterPro"/>
</dbReference>
<keyword evidence="3" id="KW-1133">Transmembrane helix</keyword>
<dbReference type="InterPro" id="IPR011990">
    <property type="entry name" value="TPR-like_helical_dom_sf"/>
</dbReference>
<keyword evidence="1 5" id="KW-0238">DNA-binding</keyword>
<feature type="repeat" description="TPR" evidence="2">
    <location>
        <begin position="118"/>
        <end position="151"/>
    </location>
</feature>
<dbReference type="AlphaFoldDB" id="A0A362X6P6"/>
<evidence type="ECO:0000259" key="4">
    <source>
        <dbReference type="PROSITE" id="PS01124"/>
    </source>
</evidence>
<dbReference type="PANTHER" id="PTHR43280:SF28">
    <property type="entry name" value="HTH-TYPE TRANSCRIPTIONAL ACTIVATOR RHAS"/>
    <property type="match status" value="1"/>
</dbReference>
<sequence>MLFLKVVNLSTLLNILFLFPLYDERQEDKLVTYQDSLQGKSYKELIDSTDEAFYNNDTTLLNIYRNYHLKKARAEKNNLEMARAYYSYIGWENLSSDLAYSDSLIEITKNEKYDAYPTTGYLLKAKLYYNHHNYNKALDNYITALRLSETKKDKVGELEAVLGIAAIKNVWGLHEEALDIYRKNYFDIIKSPHYLRDYYYEYVQLTNNFSLSLIRNNKLDSALMIARDGMKATKDINDLQNYYDLGKVHATANFYLKKYPQALDSLLKFSSNYSDGILMDSYFMIGKIYQYQNKDSLMIESFKRIDSIHKIIKDPYPELRKVYNELFKYAGQSEDKEQQLYYINQLLTVDSVLDINYTNVNEKMRMDYDIPKFKKEKRILERKLYSRQQLLIASSIMVFILMLFLVFYYKRQKKFKKRLQRLLDGDLPMVSVPKETSKIKPLSGISELIVEDVLEKLNAFEASKAYLSKNITLNDLAKEFNTNSTYLSMIINYVKQVNFSSYLKDLRITNAVNSIKKDPSFLKYSMNGLADQFGFTTAESFSKAFREKTGIKPSYFLNELRKNKI</sequence>
<dbReference type="GO" id="GO:0043565">
    <property type="term" value="F:sequence-specific DNA binding"/>
    <property type="evidence" value="ECO:0007669"/>
    <property type="project" value="InterPro"/>
</dbReference>
<dbReference type="Gene3D" id="1.25.40.10">
    <property type="entry name" value="Tetratricopeptide repeat domain"/>
    <property type="match status" value="1"/>
</dbReference>
<gene>
    <name evidence="5" type="ORF">CLV33_10417</name>
</gene>
<reference evidence="5 6" key="1">
    <citation type="submission" date="2018-02" db="EMBL/GenBank/DDBJ databases">
        <title>Genomic Encyclopedia of Archaeal and Bacterial Type Strains, Phase II (KMG-II): from individual species to whole genera.</title>
        <authorList>
            <person name="Goeker M."/>
        </authorList>
    </citation>
    <scope>NUCLEOTIDE SEQUENCE [LARGE SCALE GENOMIC DNA]</scope>
    <source>
        <strain evidence="5 6">DSM 21165</strain>
    </source>
</reference>
<keyword evidence="3" id="KW-0812">Transmembrane</keyword>
<evidence type="ECO:0000313" key="6">
    <source>
        <dbReference type="Proteomes" id="UP000251545"/>
    </source>
</evidence>
<dbReference type="PROSITE" id="PS01124">
    <property type="entry name" value="HTH_ARAC_FAMILY_2"/>
    <property type="match status" value="1"/>
</dbReference>
<dbReference type="PANTHER" id="PTHR43280">
    <property type="entry name" value="ARAC-FAMILY TRANSCRIPTIONAL REGULATOR"/>
    <property type="match status" value="1"/>
</dbReference>
<dbReference type="Pfam" id="PF12833">
    <property type="entry name" value="HTH_18"/>
    <property type="match status" value="1"/>
</dbReference>
<evidence type="ECO:0000256" key="1">
    <source>
        <dbReference type="ARBA" id="ARBA00023125"/>
    </source>
</evidence>
<dbReference type="EMBL" id="PVEO01000004">
    <property type="protein sequence ID" value="PQV48812.1"/>
    <property type="molecule type" value="Genomic_DNA"/>
</dbReference>
<dbReference type="PROSITE" id="PS50005">
    <property type="entry name" value="TPR"/>
    <property type="match status" value="1"/>
</dbReference>
<dbReference type="SMART" id="SM00342">
    <property type="entry name" value="HTH_ARAC"/>
    <property type="match status" value="1"/>
</dbReference>
<comment type="caution">
    <text evidence="5">The sequence shown here is derived from an EMBL/GenBank/DDBJ whole genome shotgun (WGS) entry which is preliminary data.</text>
</comment>
<feature type="transmembrane region" description="Helical" evidence="3">
    <location>
        <begin position="390"/>
        <end position="409"/>
    </location>
</feature>